<dbReference type="PANTHER" id="PTHR30469">
    <property type="entry name" value="MULTIDRUG RESISTANCE PROTEIN MDTA"/>
    <property type="match status" value="1"/>
</dbReference>
<dbReference type="InterPro" id="IPR058792">
    <property type="entry name" value="Beta-barrel_RND_2"/>
</dbReference>
<dbReference type="OrthoDB" id="9806939at2"/>
<dbReference type="Proteomes" id="UP000183900">
    <property type="component" value="Unassembled WGS sequence"/>
</dbReference>
<dbReference type="GO" id="GO:0015562">
    <property type="term" value="F:efflux transmembrane transporter activity"/>
    <property type="evidence" value="ECO:0007669"/>
    <property type="project" value="TreeGrafter"/>
</dbReference>
<dbReference type="Pfam" id="PF25917">
    <property type="entry name" value="BSH_RND"/>
    <property type="match status" value="1"/>
</dbReference>
<dbReference type="PANTHER" id="PTHR30469:SF29">
    <property type="entry name" value="BLR2860 PROTEIN"/>
    <property type="match status" value="1"/>
</dbReference>
<evidence type="ECO:0000313" key="5">
    <source>
        <dbReference type="EMBL" id="CUA91689.1"/>
    </source>
</evidence>
<evidence type="ECO:0000256" key="1">
    <source>
        <dbReference type="ARBA" id="ARBA00009477"/>
    </source>
</evidence>
<sequence length="366" mass="38315">MRVNFSVLLAAGIAGGVGLWMWSGTLVVGGLGDEAHAAPPIAERQNAADVKPFRVQVSRLVAEPRSAMLEVRGSTEAFAKVSVRAETAGRIVERPAREGGTVSAGDVLCVIDKGTREARVLEAKAVLAQARADYDAATQLSSKGFATENRVAALKASLDAADARLQEAELELDRTVIRSPIAGVVESPMARVGDHLSVGAACGTVVNSDPMIAVGQVSELNISGLSLNMPASVELVGGVKMEGHVRYIAPAANPDTRTFRIEVELPNPDGLARDGMTAVTRMELSQGQAHRVSPAILTLDDDGRVGVRSVDADNRVRFLPVVIAGSENDGIWITGLPDTVDVITVGQDFVGEGQLVEPVMSAEAKG</sequence>
<reference evidence="6" key="1">
    <citation type="submission" date="2015-08" db="EMBL/GenBank/DDBJ databases">
        <authorList>
            <person name="Varghese N."/>
        </authorList>
    </citation>
    <scope>NUCLEOTIDE SEQUENCE [LARGE SCALE GENOMIC DNA]</scope>
    <source>
        <strain evidence="6">DSM 23407</strain>
    </source>
</reference>
<organism evidence="5 6">
    <name type="scientific">Pannonibacter indicus</name>
    <dbReference type="NCBI Taxonomy" id="466044"/>
    <lineage>
        <taxon>Bacteria</taxon>
        <taxon>Pseudomonadati</taxon>
        <taxon>Pseudomonadota</taxon>
        <taxon>Alphaproteobacteria</taxon>
        <taxon>Hyphomicrobiales</taxon>
        <taxon>Stappiaceae</taxon>
        <taxon>Pannonibacter</taxon>
    </lineage>
</organism>
<feature type="domain" description="CusB-like beta-barrel" evidence="4">
    <location>
        <begin position="231"/>
        <end position="282"/>
    </location>
</feature>
<evidence type="ECO:0000256" key="2">
    <source>
        <dbReference type="SAM" id="Coils"/>
    </source>
</evidence>
<dbReference type="Gene3D" id="2.40.50.100">
    <property type="match status" value="1"/>
</dbReference>
<name>A0A0K6HLD7_9HYPH</name>
<protein>
    <submittedName>
        <fullName evidence="5">RND family efflux transporter, MFP subunit</fullName>
    </submittedName>
</protein>
<proteinExistence type="inferred from homology"/>
<feature type="domain" description="Multidrug resistance protein MdtA-like barrel-sandwich hybrid" evidence="3">
    <location>
        <begin position="80"/>
        <end position="206"/>
    </location>
</feature>
<keyword evidence="2" id="KW-0175">Coiled coil</keyword>
<gene>
    <name evidence="5" type="ORF">Ga0061067_10132</name>
</gene>
<evidence type="ECO:0000259" key="4">
    <source>
        <dbReference type="Pfam" id="PF25954"/>
    </source>
</evidence>
<dbReference type="RefSeq" id="WP_055453836.1">
    <property type="nucleotide sequence ID" value="NZ_CYHE01000001.1"/>
</dbReference>
<dbReference type="EMBL" id="CYHE01000001">
    <property type="protein sequence ID" value="CUA91689.1"/>
    <property type="molecule type" value="Genomic_DNA"/>
</dbReference>
<evidence type="ECO:0000313" key="6">
    <source>
        <dbReference type="Proteomes" id="UP000183900"/>
    </source>
</evidence>
<dbReference type="Gene3D" id="2.40.30.170">
    <property type="match status" value="1"/>
</dbReference>
<dbReference type="AlphaFoldDB" id="A0A0K6HLD7"/>
<feature type="coiled-coil region" evidence="2">
    <location>
        <begin position="151"/>
        <end position="178"/>
    </location>
</feature>
<dbReference type="InterPro" id="IPR006143">
    <property type="entry name" value="RND_pump_MFP"/>
</dbReference>
<accession>A0A0K6HLD7</accession>
<dbReference type="InterPro" id="IPR058625">
    <property type="entry name" value="MdtA-like_BSH"/>
</dbReference>
<dbReference type="Gene3D" id="2.40.420.20">
    <property type="match status" value="1"/>
</dbReference>
<dbReference type="Gene3D" id="1.10.287.470">
    <property type="entry name" value="Helix hairpin bin"/>
    <property type="match status" value="1"/>
</dbReference>
<dbReference type="NCBIfam" id="TIGR01730">
    <property type="entry name" value="RND_mfp"/>
    <property type="match status" value="1"/>
</dbReference>
<dbReference type="Pfam" id="PF25954">
    <property type="entry name" value="Beta-barrel_RND_2"/>
    <property type="match status" value="1"/>
</dbReference>
<dbReference type="GO" id="GO:1990281">
    <property type="term" value="C:efflux pump complex"/>
    <property type="evidence" value="ECO:0007669"/>
    <property type="project" value="TreeGrafter"/>
</dbReference>
<dbReference type="SUPFAM" id="SSF111369">
    <property type="entry name" value="HlyD-like secretion proteins"/>
    <property type="match status" value="1"/>
</dbReference>
<evidence type="ECO:0000259" key="3">
    <source>
        <dbReference type="Pfam" id="PF25917"/>
    </source>
</evidence>
<comment type="similarity">
    <text evidence="1">Belongs to the membrane fusion protein (MFP) (TC 8.A.1) family.</text>
</comment>
<keyword evidence="6" id="KW-1185">Reference proteome</keyword>